<dbReference type="CDD" id="cd00093">
    <property type="entry name" value="HTH_XRE"/>
    <property type="match status" value="1"/>
</dbReference>
<gene>
    <name evidence="2" type="ORF">Van01_09790</name>
</gene>
<keyword evidence="3" id="KW-1185">Reference proteome</keyword>
<name>A0ABQ4HQ60_9ACTN</name>
<dbReference type="Gene3D" id="1.10.260.40">
    <property type="entry name" value="lambda repressor-like DNA-binding domains"/>
    <property type="match status" value="1"/>
</dbReference>
<comment type="caution">
    <text evidence="2">The sequence shown here is derived from an EMBL/GenBank/DDBJ whole genome shotgun (WGS) entry which is preliminary data.</text>
</comment>
<feature type="domain" description="HTH cro/C1-type" evidence="1">
    <location>
        <begin position="13"/>
        <end position="66"/>
    </location>
</feature>
<dbReference type="Gene3D" id="1.25.40.10">
    <property type="entry name" value="Tetratricopeptide repeat domain"/>
    <property type="match status" value="1"/>
</dbReference>
<dbReference type="PROSITE" id="PS50943">
    <property type="entry name" value="HTH_CROC1"/>
    <property type="match status" value="1"/>
</dbReference>
<accession>A0ABQ4HQ60</accession>
<dbReference type="InterPro" id="IPR011990">
    <property type="entry name" value="TPR-like_helical_dom_sf"/>
</dbReference>
<dbReference type="InterPro" id="IPR010982">
    <property type="entry name" value="Lambda_DNA-bd_dom_sf"/>
</dbReference>
<protein>
    <recommendedName>
        <fullName evidence="1">HTH cro/C1-type domain-containing protein</fullName>
    </recommendedName>
</protein>
<evidence type="ECO:0000313" key="2">
    <source>
        <dbReference type="EMBL" id="GIJ07765.1"/>
    </source>
</evidence>
<dbReference type="SUPFAM" id="SSF47413">
    <property type="entry name" value="lambda repressor-like DNA-binding domains"/>
    <property type="match status" value="1"/>
</dbReference>
<proteinExistence type="predicted"/>
<evidence type="ECO:0000313" key="3">
    <source>
        <dbReference type="Proteomes" id="UP000647017"/>
    </source>
</evidence>
<dbReference type="InterPro" id="IPR001387">
    <property type="entry name" value="Cro/C1-type_HTH"/>
</dbReference>
<evidence type="ECO:0000259" key="1">
    <source>
        <dbReference type="PROSITE" id="PS50943"/>
    </source>
</evidence>
<dbReference type="Pfam" id="PF13560">
    <property type="entry name" value="HTH_31"/>
    <property type="match status" value="1"/>
</dbReference>
<organism evidence="2 3">
    <name type="scientific">Micromonospora andamanensis</name>
    <dbReference type="NCBI Taxonomy" id="1287068"/>
    <lineage>
        <taxon>Bacteria</taxon>
        <taxon>Bacillati</taxon>
        <taxon>Actinomycetota</taxon>
        <taxon>Actinomycetes</taxon>
        <taxon>Micromonosporales</taxon>
        <taxon>Micromonosporaceae</taxon>
        <taxon>Micromonospora</taxon>
    </lineage>
</organism>
<dbReference type="SUPFAM" id="SSF48452">
    <property type="entry name" value="TPR-like"/>
    <property type="match status" value="1"/>
</dbReference>
<dbReference type="RefSeq" id="WP_204000694.1">
    <property type="nucleotide sequence ID" value="NZ_BOOZ01000004.1"/>
</dbReference>
<reference evidence="2 3" key="1">
    <citation type="submission" date="2021-01" db="EMBL/GenBank/DDBJ databases">
        <title>Whole genome shotgun sequence of Verrucosispora andamanensis NBRC 109075.</title>
        <authorList>
            <person name="Komaki H."/>
            <person name="Tamura T."/>
        </authorList>
    </citation>
    <scope>NUCLEOTIDE SEQUENCE [LARGE SCALE GENOMIC DNA]</scope>
    <source>
        <strain evidence="2 3">NBRC 109075</strain>
    </source>
</reference>
<dbReference type="EMBL" id="BOOZ01000004">
    <property type="protein sequence ID" value="GIJ07765.1"/>
    <property type="molecule type" value="Genomic_DNA"/>
</dbReference>
<dbReference type="SMART" id="SM00530">
    <property type="entry name" value="HTH_XRE"/>
    <property type="match status" value="1"/>
</dbReference>
<dbReference type="Proteomes" id="UP000647017">
    <property type="component" value="Unassembled WGS sequence"/>
</dbReference>
<sequence length="371" mass="40009">MAAIADGRFGGELRRLRVLAGLSLRQLAPLVLSSRGHLHDLETGRRRPTVDLAARLDDALDTGGILSGMLHPTPAPSDPESLAYVAQHPRRVDPAALHTLTDLLAAYRRLEDTLGSAPLLPTMRTQLDMVTTLVSEATSALRPNVVDLAAQWAQFGGWLYAASDRRRLANRWYGTALEWGTEAGNPDMIATALSMRGHLAWSERRSHPMIGLSAAAARQPASPGIRAIAIQQQARGHALLGEADFVTALLDQAAELVAAARQAPDREPPWIYFHSTAYLTMQRGLAYRLLGWNAQAIEYLRLGLSGMSPEAAGAAWTGPYLLRLAAALVDTGEASEALSIYQRVHGIGQATRTLSLIDQAEEAVRAMSAGR</sequence>